<feature type="region of interest" description="Disordered" evidence="3">
    <location>
        <begin position="1"/>
        <end position="102"/>
    </location>
</feature>
<dbReference type="Gene3D" id="1.20.5.170">
    <property type="match status" value="1"/>
</dbReference>
<feature type="region of interest" description="Disordered" evidence="3">
    <location>
        <begin position="143"/>
        <end position="170"/>
    </location>
</feature>
<dbReference type="OrthoDB" id="5218140at2759"/>
<reference evidence="4 5" key="1">
    <citation type="journal article" date="2018" name="PLoS Pathog.">
        <title>Evolution of structural diversity of trichothecenes, a family of toxins produced by plant pathogenic and entomopathogenic fungi.</title>
        <authorList>
            <person name="Proctor R.H."/>
            <person name="McCormick S.P."/>
            <person name="Kim H.S."/>
            <person name="Cardoza R.E."/>
            <person name="Stanley A.M."/>
            <person name="Lindo L."/>
            <person name="Kelly A."/>
            <person name="Brown D.W."/>
            <person name="Lee T."/>
            <person name="Vaughan M.M."/>
            <person name="Alexander N.J."/>
            <person name="Busman M."/>
            <person name="Gutierrez S."/>
        </authorList>
    </citation>
    <scope>NUCLEOTIDE SEQUENCE [LARGE SCALE GENOMIC DNA]</scope>
    <source>
        <strain evidence="4 5">IBT 40837</strain>
    </source>
</reference>
<sequence>MADAEGAESDRPSFTTFWKRVKQKEKGDGDDSQKKKKGKKAGSNTSPTSTAELQAQDEGDAEDQQQDQDPDEVPGGTADAKDKAQLRRAQVRKAQIQHRQRKANYVKQLELDVSQLRDLITQSQQETCQIRKENDAIRDLIKKSEPSQQIYPQADSTYFSNTDSPGTRLGGVSELDTQEWLSGGRLADLDLNQHPLMPSTSNEAEMFGHINIDDITVSLGIHELLGTPCFTINNSSSGGSVQSHATPPSFETTPLTPPLTPQQEQIVINWILALENICWNHFSHNDFHNHIPGEAEESNNHALTATALFMNAAPTSIFADRQVFAGIDPTETQAPTFHWQATGISIRSLWALAQFEVDPTEISPVQIWFDLASKYSYDLLFVDGLLTALLIELRPFIRCIEYGAAVNRQLYEDIIERILGLPPVV</sequence>
<gene>
    <name evidence="4" type="ORF">TARUN_9808</name>
</gene>
<dbReference type="PANTHER" id="PTHR40621">
    <property type="entry name" value="TRANSCRIPTION FACTOR KAPC-RELATED"/>
    <property type="match status" value="1"/>
</dbReference>
<dbReference type="GO" id="GO:0090575">
    <property type="term" value="C:RNA polymerase II transcription regulator complex"/>
    <property type="evidence" value="ECO:0007669"/>
    <property type="project" value="TreeGrafter"/>
</dbReference>
<dbReference type="Proteomes" id="UP000266272">
    <property type="component" value="Unassembled WGS sequence"/>
</dbReference>
<evidence type="ECO:0000313" key="4">
    <source>
        <dbReference type="EMBL" id="RFU72454.1"/>
    </source>
</evidence>
<evidence type="ECO:0008006" key="6">
    <source>
        <dbReference type="Google" id="ProtNLM"/>
    </source>
</evidence>
<dbReference type="InterPro" id="IPR050936">
    <property type="entry name" value="AP-1-like"/>
</dbReference>
<dbReference type="EMBL" id="PXOA01000849">
    <property type="protein sequence ID" value="RFU72454.1"/>
    <property type="molecule type" value="Genomic_DNA"/>
</dbReference>
<dbReference type="InterPro" id="IPR046347">
    <property type="entry name" value="bZIP_sf"/>
</dbReference>
<comment type="subcellular location">
    <subcellularLocation>
        <location evidence="1">Nucleus</location>
    </subcellularLocation>
</comment>
<dbReference type="SUPFAM" id="SSF57959">
    <property type="entry name" value="Leucine zipper domain"/>
    <property type="match status" value="1"/>
</dbReference>
<feature type="compositionally biased region" description="Polar residues" evidence="3">
    <location>
        <begin position="236"/>
        <end position="245"/>
    </location>
</feature>
<evidence type="ECO:0000256" key="3">
    <source>
        <dbReference type="SAM" id="MobiDB-lite"/>
    </source>
</evidence>
<organism evidence="4 5">
    <name type="scientific">Trichoderma arundinaceum</name>
    <dbReference type="NCBI Taxonomy" id="490622"/>
    <lineage>
        <taxon>Eukaryota</taxon>
        <taxon>Fungi</taxon>
        <taxon>Dikarya</taxon>
        <taxon>Ascomycota</taxon>
        <taxon>Pezizomycotina</taxon>
        <taxon>Sordariomycetes</taxon>
        <taxon>Hypocreomycetidae</taxon>
        <taxon>Hypocreales</taxon>
        <taxon>Hypocreaceae</taxon>
        <taxon>Trichoderma</taxon>
    </lineage>
</organism>
<feature type="compositionally biased region" description="Basic and acidic residues" evidence="3">
    <location>
        <begin position="24"/>
        <end position="33"/>
    </location>
</feature>
<dbReference type="CDD" id="cd14688">
    <property type="entry name" value="bZIP_YAP"/>
    <property type="match status" value="1"/>
</dbReference>
<feature type="compositionally biased region" description="Acidic residues" evidence="3">
    <location>
        <begin position="55"/>
        <end position="72"/>
    </location>
</feature>
<keyword evidence="2" id="KW-0539">Nucleus</keyword>
<comment type="caution">
    <text evidence="4">The sequence shown here is derived from an EMBL/GenBank/DDBJ whole genome shotgun (WGS) entry which is preliminary data.</text>
</comment>
<dbReference type="STRING" id="490622.A0A395N985"/>
<dbReference type="GO" id="GO:0001228">
    <property type="term" value="F:DNA-binding transcription activator activity, RNA polymerase II-specific"/>
    <property type="evidence" value="ECO:0007669"/>
    <property type="project" value="TreeGrafter"/>
</dbReference>
<protein>
    <recommendedName>
        <fullName evidence="6">BZIP domain-containing protein</fullName>
    </recommendedName>
</protein>
<dbReference type="PANTHER" id="PTHR40621:SF6">
    <property type="entry name" value="AP-1-LIKE TRANSCRIPTION FACTOR YAP1-RELATED"/>
    <property type="match status" value="1"/>
</dbReference>
<dbReference type="GO" id="GO:0000976">
    <property type="term" value="F:transcription cis-regulatory region binding"/>
    <property type="evidence" value="ECO:0007669"/>
    <property type="project" value="InterPro"/>
</dbReference>
<evidence type="ECO:0000256" key="2">
    <source>
        <dbReference type="ARBA" id="ARBA00023242"/>
    </source>
</evidence>
<feature type="compositionally biased region" description="Basic residues" evidence="3">
    <location>
        <begin position="89"/>
        <end position="102"/>
    </location>
</feature>
<evidence type="ECO:0000313" key="5">
    <source>
        <dbReference type="Proteomes" id="UP000266272"/>
    </source>
</evidence>
<feature type="region of interest" description="Disordered" evidence="3">
    <location>
        <begin position="236"/>
        <end position="258"/>
    </location>
</feature>
<feature type="compositionally biased region" description="Polar residues" evidence="3">
    <location>
        <begin position="146"/>
        <end position="165"/>
    </location>
</feature>
<dbReference type="AlphaFoldDB" id="A0A395N985"/>
<evidence type="ECO:0000256" key="1">
    <source>
        <dbReference type="ARBA" id="ARBA00004123"/>
    </source>
</evidence>
<proteinExistence type="predicted"/>
<accession>A0A395N985</accession>
<name>A0A395N985_TRIAR</name>
<keyword evidence="5" id="KW-1185">Reference proteome</keyword>